<gene>
    <name evidence="1" type="ORF">E2C01_101320</name>
</gene>
<organism evidence="1 2">
    <name type="scientific">Portunus trituberculatus</name>
    <name type="common">Swimming crab</name>
    <name type="synonym">Neptunus trituberculatus</name>
    <dbReference type="NCBI Taxonomy" id="210409"/>
    <lineage>
        <taxon>Eukaryota</taxon>
        <taxon>Metazoa</taxon>
        <taxon>Ecdysozoa</taxon>
        <taxon>Arthropoda</taxon>
        <taxon>Crustacea</taxon>
        <taxon>Multicrustacea</taxon>
        <taxon>Malacostraca</taxon>
        <taxon>Eumalacostraca</taxon>
        <taxon>Eucarida</taxon>
        <taxon>Decapoda</taxon>
        <taxon>Pleocyemata</taxon>
        <taxon>Brachyura</taxon>
        <taxon>Eubrachyura</taxon>
        <taxon>Portunoidea</taxon>
        <taxon>Portunidae</taxon>
        <taxon>Portuninae</taxon>
        <taxon>Portunus</taxon>
    </lineage>
</organism>
<dbReference type="EMBL" id="VSRR010146686">
    <property type="protein sequence ID" value="MPD05570.1"/>
    <property type="molecule type" value="Genomic_DNA"/>
</dbReference>
<name>A0A5B7KEG5_PORTR</name>
<proteinExistence type="predicted"/>
<evidence type="ECO:0000313" key="2">
    <source>
        <dbReference type="Proteomes" id="UP000324222"/>
    </source>
</evidence>
<comment type="caution">
    <text evidence="1">The sequence shown here is derived from an EMBL/GenBank/DDBJ whole genome shotgun (WGS) entry which is preliminary data.</text>
</comment>
<protein>
    <submittedName>
        <fullName evidence="1">Uncharacterized protein</fullName>
    </submittedName>
</protein>
<dbReference type="AlphaFoldDB" id="A0A5B7KEG5"/>
<accession>A0A5B7KEG5</accession>
<sequence length="136" mass="14943">MNTSPDVYMPVITCVPSPVPAPALHIRQQKSTYALSSNADDDTRDTSGGGSNYLEIQTLYFSRACHAAVSSQVEQGKQRNSPCEAPVVSYVLHNPGKYGARMPRCSGPRLQSLPWLRVAHPPRHAPLFGLRELENK</sequence>
<reference evidence="1 2" key="1">
    <citation type="submission" date="2019-05" db="EMBL/GenBank/DDBJ databases">
        <title>Another draft genome of Portunus trituberculatus and its Hox gene families provides insights of decapod evolution.</title>
        <authorList>
            <person name="Jeong J.-H."/>
            <person name="Song I."/>
            <person name="Kim S."/>
            <person name="Choi T."/>
            <person name="Kim D."/>
            <person name="Ryu S."/>
            <person name="Kim W."/>
        </authorList>
    </citation>
    <scope>NUCLEOTIDE SEQUENCE [LARGE SCALE GENOMIC DNA]</scope>
    <source>
        <tissue evidence="1">Muscle</tissue>
    </source>
</reference>
<dbReference type="Proteomes" id="UP000324222">
    <property type="component" value="Unassembled WGS sequence"/>
</dbReference>
<evidence type="ECO:0000313" key="1">
    <source>
        <dbReference type="EMBL" id="MPD05570.1"/>
    </source>
</evidence>
<keyword evidence="2" id="KW-1185">Reference proteome</keyword>